<dbReference type="GO" id="GO:0003677">
    <property type="term" value="F:DNA binding"/>
    <property type="evidence" value="ECO:0007669"/>
    <property type="project" value="UniProtKB-KW"/>
</dbReference>
<evidence type="ECO:0000259" key="1">
    <source>
        <dbReference type="PROSITE" id="PS50943"/>
    </source>
</evidence>
<dbReference type="Pfam" id="PF13443">
    <property type="entry name" value="HTH_26"/>
    <property type="match status" value="1"/>
</dbReference>
<dbReference type="OrthoDB" id="2470416at2"/>
<dbReference type="InterPro" id="IPR001387">
    <property type="entry name" value="Cro/C1-type_HTH"/>
</dbReference>
<dbReference type="SMART" id="SM00530">
    <property type="entry name" value="HTH_XRE"/>
    <property type="match status" value="1"/>
</dbReference>
<dbReference type="InterPro" id="IPR010982">
    <property type="entry name" value="Lambda_DNA-bd_dom_sf"/>
</dbReference>
<dbReference type="RefSeq" id="WP_063185234.1">
    <property type="nucleotide sequence ID" value="NZ_LQRA01000075.1"/>
</dbReference>
<name>A0A163VFD0_9BACL</name>
<evidence type="ECO:0000313" key="3">
    <source>
        <dbReference type="Proteomes" id="UP000076563"/>
    </source>
</evidence>
<dbReference type="SUPFAM" id="SSF47413">
    <property type="entry name" value="lambda repressor-like DNA-binding domains"/>
    <property type="match status" value="1"/>
</dbReference>
<dbReference type="SUPFAM" id="SSF48452">
    <property type="entry name" value="TPR-like"/>
    <property type="match status" value="1"/>
</dbReference>
<protein>
    <submittedName>
        <fullName evidence="2">DNA-binding protein</fullName>
    </submittedName>
</protein>
<accession>A0A163VFD0</accession>
<dbReference type="Proteomes" id="UP000076563">
    <property type="component" value="Unassembled WGS sequence"/>
</dbReference>
<evidence type="ECO:0000313" key="2">
    <source>
        <dbReference type="EMBL" id="KZE74808.1"/>
    </source>
</evidence>
<reference evidence="3" key="1">
    <citation type="submission" date="2016-01" db="EMBL/GenBank/DDBJ databases">
        <title>Draft genome of Chromobacterium sp. F49.</title>
        <authorList>
            <person name="Hong K.W."/>
        </authorList>
    </citation>
    <scope>NUCLEOTIDE SEQUENCE [LARGE SCALE GENOMIC DNA]</scope>
    <source>
        <strain evidence="3">M63</strain>
    </source>
</reference>
<keyword evidence="3" id="KW-1185">Reference proteome</keyword>
<dbReference type="STRING" id="1007103.GCA_000213315_00089"/>
<sequence>MRVVNRSLRVEIEDQMKLHGYNLNQVAELTGINVGNLSMALNGVSRAMTIRQLDALARVFGKVPGWLYELYTEECISEEKLSRPRLIPYLVRCAEVGRNDCIEPVISKILDNAKNVSIIFSVAEKLYQKGRSKESERFYQLVVDNVKDNFSEMLSMSHYRLFSIIQGTDAEKNWKAVIRFDPFRNRLSEHARLDALLKLTRVCFTLQKWNEVEGYADELIELSIMLCSQNIATERHLVYYYGIGLLFKGVVLEKRGLYDQAKKCVHSYANLGWWEPLDESGKKEIEVLGTLAKANLYTLEVLSGNQGIINEYADYLAGLNRLNDIVAGLIAIIKSANTYTFNVDHVLSRFSGSIERFDSFNQDLILSDRHLRFRYHKAIYEFRNGRVQPGIDETLHCLSLANEMRRYEYSFYCVSLFEKHRENASTQQLEYYRSAVVREEVYLE</sequence>
<proteinExistence type="predicted"/>
<dbReference type="EMBL" id="LQRA01000075">
    <property type="protein sequence ID" value="KZE74808.1"/>
    <property type="molecule type" value="Genomic_DNA"/>
</dbReference>
<keyword evidence="2" id="KW-0238">DNA-binding</keyword>
<dbReference type="InterPro" id="IPR011990">
    <property type="entry name" value="TPR-like_helical_dom_sf"/>
</dbReference>
<dbReference type="PROSITE" id="PS50943">
    <property type="entry name" value="HTH_CROC1"/>
    <property type="match status" value="1"/>
</dbReference>
<gene>
    <name evidence="2" type="ORF">AV654_28070</name>
</gene>
<feature type="domain" description="HTH cro/C1-type" evidence="1">
    <location>
        <begin position="12"/>
        <end position="67"/>
    </location>
</feature>
<dbReference type="AlphaFoldDB" id="A0A163VFD0"/>
<comment type="caution">
    <text evidence="2">The sequence shown here is derived from an EMBL/GenBank/DDBJ whole genome shotgun (WGS) entry which is preliminary data.</text>
</comment>
<organism evidence="2 3">
    <name type="scientific">Paenibacillus elgii</name>
    <dbReference type="NCBI Taxonomy" id="189691"/>
    <lineage>
        <taxon>Bacteria</taxon>
        <taxon>Bacillati</taxon>
        <taxon>Bacillota</taxon>
        <taxon>Bacilli</taxon>
        <taxon>Bacillales</taxon>
        <taxon>Paenibacillaceae</taxon>
        <taxon>Paenibacillus</taxon>
    </lineage>
</organism>